<sequence>MAVITHGESLETAMHEVVSSWLTRTDPIPEPWKQTMSPIVAMPCDDVLALGTSSCRQFVSQSRCSLGRLQCLYETFNGLSFVFAEKFHVALENAHAVKNMCNLSTLPNELLVRIFEFVVFGDRTLQNRWRAAVPLSHVCRYFRDTILSCPVLWTDISGNAGIAALSLLRSKEAPLDFSFEIDTSGSSLDFSIPVRDALKHSKRWRTLVLRVVRKGSRYISNRRVPGILMTEVIRNFGAVDAPLLETLDILNSSGFALYEEKEGFSQWNTPNLRYLNTVCIPLTLRGLSNVTHLTLTLLLDHFSYNIFFKSLSHLKSLEVLVLKPMDAWRATEFQEFNKTELHVRRLSVEMHIGLSSIEFLRKLFASLSFPSAKVLEVKIEGEVTARYPEDDYDDGPTFLADKEMDCILQHGGQFPLVERFSLEAYGIIRNQSDLNALQTDDIYLPVPIAKLSSLKHLSLSSNGRVHLSIPDPNCSWKNLLIEVPATFNLPMLETISITILTFAPPRWFASFTKNILRQQRERGGWGKFRKLVVTADDRLTKREGRRTTATYIGDDAWAWCERHEKLVREFYPGAAAITD</sequence>
<keyword evidence="3" id="KW-1185">Reference proteome</keyword>
<dbReference type="Pfam" id="PF12937">
    <property type="entry name" value="F-box-like"/>
    <property type="match status" value="1"/>
</dbReference>
<evidence type="ECO:0000313" key="2">
    <source>
        <dbReference type="EMBL" id="KLO15329.1"/>
    </source>
</evidence>
<evidence type="ECO:0000313" key="3">
    <source>
        <dbReference type="Proteomes" id="UP000053477"/>
    </source>
</evidence>
<accession>A0A0H2RTY4</accession>
<dbReference type="SUPFAM" id="SSF52047">
    <property type="entry name" value="RNI-like"/>
    <property type="match status" value="1"/>
</dbReference>
<dbReference type="InterPro" id="IPR001810">
    <property type="entry name" value="F-box_dom"/>
</dbReference>
<feature type="domain" description="F-box" evidence="1">
    <location>
        <begin position="100"/>
        <end position="156"/>
    </location>
</feature>
<reference evidence="2 3" key="1">
    <citation type="submission" date="2015-04" db="EMBL/GenBank/DDBJ databases">
        <title>Complete genome sequence of Schizopora paradoxa KUC8140, a cosmopolitan wood degrader in East Asia.</title>
        <authorList>
            <consortium name="DOE Joint Genome Institute"/>
            <person name="Min B."/>
            <person name="Park H."/>
            <person name="Jang Y."/>
            <person name="Kim J.-J."/>
            <person name="Kim K.H."/>
            <person name="Pangilinan J."/>
            <person name="Lipzen A."/>
            <person name="Riley R."/>
            <person name="Grigoriev I.V."/>
            <person name="Spatafora J.W."/>
            <person name="Choi I.-G."/>
        </authorList>
    </citation>
    <scope>NUCLEOTIDE SEQUENCE [LARGE SCALE GENOMIC DNA]</scope>
    <source>
        <strain evidence="2 3">KUC8140</strain>
    </source>
</reference>
<evidence type="ECO:0000259" key="1">
    <source>
        <dbReference type="PROSITE" id="PS50181"/>
    </source>
</evidence>
<dbReference type="InParanoid" id="A0A0H2RTY4"/>
<gene>
    <name evidence="2" type="ORF">SCHPADRAFT_995936</name>
</gene>
<name>A0A0H2RTY4_9AGAM</name>
<proteinExistence type="predicted"/>
<dbReference type="OrthoDB" id="2884925at2759"/>
<dbReference type="PROSITE" id="PS50181">
    <property type="entry name" value="FBOX"/>
    <property type="match status" value="1"/>
</dbReference>
<dbReference type="EMBL" id="KQ085931">
    <property type="protein sequence ID" value="KLO15329.1"/>
    <property type="molecule type" value="Genomic_DNA"/>
</dbReference>
<protein>
    <recommendedName>
        <fullName evidence="1">F-box domain-containing protein</fullName>
    </recommendedName>
</protein>
<dbReference type="Gene3D" id="1.20.1280.50">
    <property type="match status" value="1"/>
</dbReference>
<dbReference type="AlphaFoldDB" id="A0A0H2RTY4"/>
<dbReference type="InterPro" id="IPR032675">
    <property type="entry name" value="LRR_dom_sf"/>
</dbReference>
<dbReference type="Gene3D" id="3.80.10.10">
    <property type="entry name" value="Ribonuclease Inhibitor"/>
    <property type="match status" value="1"/>
</dbReference>
<dbReference type="Proteomes" id="UP000053477">
    <property type="component" value="Unassembled WGS sequence"/>
</dbReference>
<organism evidence="2 3">
    <name type="scientific">Schizopora paradoxa</name>
    <dbReference type="NCBI Taxonomy" id="27342"/>
    <lineage>
        <taxon>Eukaryota</taxon>
        <taxon>Fungi</taxon>
        <taxon>Dikarya</taxon>
        <taxon>Basidiomycota</taxon>
        <taxon>Agaricomycotina</taxon>
        <taxon>Agaricomycetes</taxon>
        <taxon>Hymenochaetales</taxon>
        <taxon>Schizoporaceae</taxon>
        <taxon>Schizopora</taxon>
    </lineage>
</organism>